<sequence>MDPPFTWLKILLFTGCCGFICYAEDLVRYTEAGVMVIHHTPEGEHHRAKREITRDIKGFNHDEKMAMLWRHNNLRSVPQASDMMYMEWDNRLEKSAQEWAEHCQFEHSDDRSNLGGYEYVGENLYAGADKFDPATVVQL</sequence>
<evidence type="ECO:0000313" key="2">
    <source>
        <dbReference type="EMBL" id="GFR59712.1"/>
    </source>
</evidence>
<dbReference type="InterPro" id="IPR014044">
    <property type="entry name" value="CAP_dom"/>
</dbReference>
<dbReference type="PANTHER" id="PTHR10334">
    <property type="entry name" value="CYSTEINE-RICH SECRETORY PROTEIN-RELATED"/>
    <property type="match status" value="1"/>
</dbReference>
<evidence type="ECO:0000259" key="1">
    <source>
        <dbReference type="SMART" id="SM00198"/>
    </source>
</evidence>
<feature type="non-terminal residue" evidence="2">
    <location>
        <position position="139"/>
    </location>
</feature>
<proteinExistence type="predicted"/>
<dbReference type="Gene3D" id="3.40.33.10">
    <property type="entry name" value="CAP"/>
    <property type="match status" value="1"/>
</dbReference>
<organism evidence="2 3">
    <name type="scientific">Elysia marginata</name>
    <dbReference type="NCBI Taxonomy" id="1093978"/>
    <lineage>
        <taxon>Eukaryota</taxon>
        <taxon>Metazoa</taxon>
        <taxon>Spiralia</taxon>
        <taxon>Lophotrochozoa</taxon>
        <taxon>Mollusca</taxon>
        <taxon>Gastropoda</taxon>
        <taxon>Heterobranchia</taxon>
        <taxon>Euthyneura</taxon>
        <taxon>Panpulmonata</taxon>
        <taxon>Sacoglossa</taxon>
        <taxon>Placobranchoidea</taxon>
        <taxon>Plakobranchidae</taxon>
        <taxon>Elysia</taxon>
    </lineage>
</organism>
<gene>
    <name evidence="2" type="ORF">ElyMa_001801800</name>
</gene>
<evidence type="ECO:0000313" key="3">
    <source>
        <dbReference type="Proteomes" id="UP000762676"/>
    </source>
</evidence>
<dbReference type="AlphaFoldDB" id="A0AAV4EFB6"/>
<dbReference type="InterPro" id="IPR001283">
    <property type="entry name" value="CRISP-related"/>
</dbReference>
<keyword evidence="3" id="KW-1185">Reference proteome</keyword>
<dbReference type="Proteomes" id="UP000762676">
    <property type="component" value="Unassembled WGS sequence"/>
</dbReference>
<dbReference type="SMART" id="SM00198">
    <property type="entry name" value="SCP"/>
    <property type="match status" value="1"/>
</dbReference>
<dbReference type="EMBL" id="BMAT01003650">
    <property type="protein sequence ID" value="GFR59712.1"/>
    <property type="molecule type" value="Genomic_DNA"/>
</dbReference>
<name>A0AAV4EFB6_9GAST</name>
<comment type="caution">
    <text evidence="2">The sequence shown here is derived from an EMBL/GenBank/DDBJ whole genome shotgun (WGS) entry which is preliminary data.</text>
</comment>
<feature type="domain" description="SCP" evidence="1">
    <location>
        <begin position="62"/>
        <end position="139"/>
    </location>
</feature>
<dbReference type="Pfam" id="PF00188">
    <property type="entry name" value="CAP"/>
    <property type="match status" value="1"/>
</dbReference>
<dbReference type="SUPFAM" id="SSF55797">
    <property type="entry name" value="PR-1-like"/>
    <property type="match status" value="1"/>
</dbReference>
<reference evidence="2 3" key="1">
    <citation type="journal article" date="2021" name="Elife">
        <title>Chloroplast acquisition without the gene transfer in kleptoplastic sea slugs, Plakobranchus ocellatus.</title>
        <authorList>
            <person name="Maeda T."/>
            <person name="Takahashi S."/>
            <person name="Yoshida T."/>
            <person name="Shimamura S."/>
            <person name="Takaki Y."/>
            <person name="Nagai Y."/>
            <person name="Toyoda A."/>
            <person name="Suzuki Y."/>
            <person name="Arimoto A."/>
            <person name="Ishii H."/>
            <person name="Satoh N."/>
            <person name="Nishiyama T."/>
            <person name="Hasebe M."/>
            <person name="Maruyama T."/>
            <person name="Minagawa J."/>
            <person name="Obokata J."/>
            <person name="Shigenobu S."/>
        </authorList>
    </citation>
    <scope>NUCLEOTIDE SEQUENCE [LARGE SCALE GENOMIC DNA]</scope>
</reference>
<accession>A0AAV4EFB6</accession>
<protein>
    <submittedName>
        <fullName evidence="2">Cysteine-rich venom protein</fullName>
    </submittedName>
</protein>
<dbReference type="InterPro" id="IPR035940">
    <property type="entry name" value="CAP_sf"/>
</dbReference>
<dbReference type="CDD" id="cd05380">
    <property type="entry name" value="CAP_euk"/>
    <property type="match status" value="1"/>
</dbReference>